<evidence type="ECO:0000259" key="7">
    <source>
        <dbReference type="Pfam" id="PF02823"/>
    </source>
</evidence>
<dbReference type="NCBIfam" id="TIGR01216">
    <property type="entry name" value="ATP_synt_epsi"/>
    <property type="match status" value="1"/>
</dbReference>
<feature type="compositionally biased region" description="Low complexity" evidence="6">
    <location>
        <begin position="101"/>
        <end position="123"/>
    </location>
</feature>
<evidence type="ECO:0000313" key="8">
    <source>
        <dbReference type="EMBL" id="KAI1691044.1"/>
    </source>
</evidence>
<evidence type="ECO:0000256" key="1">
    <source>
        <dbReference type="ARBA" id="ARBA00004370"/>
    </source>
</evidence>
<comment type="similarity">
    <text evidence="2">Belongs to the ATPase epsilon chain family.</text>
</comment>
<dbReference type="CDD" id="cd12152">
    <property type="entry name" value="F1-ATPase_delta"/>
    <property type="match status" value="1"/>
</dbReference>
<evidence type="ECO:0000256" key="6">
    <source>
        <dbReference type="SAM" id="MobiDB-lite"/>
    </source>
</evidence>
<gene>
    <name evidence="8" type="ORF">DdX_22133</name>
</gene>
<keyword evidence="4" id="KW-0406">Ion transport</keyword>
<comment type="subcellular location">
    <subcellularLocation>
        <location evidence="1">Membrane</location>
    </subcellularLocation>
</comment>
<proteinExistence type="inferred from homology"/>
<dbReference type="GO" id="GO:0045259">
    <property type="term" value="C:proton-transporting ATP synthase complex"/>
    <property type="evidence" value="ECO:0007669"/>
    <property type="project" value="InterPro"/>
</dbReference>
<protein>
    <submittedName>
        <fullName evidence="8">ATP synthase, delta/Epsilon chain, beta-sandwich domain-containing protein</fullName>
    </submittedName>
</protein>
<sequence length="276" mass="28588">MSTIRCDIVSAEQEIFRGEATLVVATGELGELGIAPKHAPLITRLKPGKVVVTTPSGEQLDFAISGGILEDIDEASRPQGQGRSRAHPGQPRRSDGSGRSPAEAGRGRCPAAGAGAPAQDPQALRSSAIKQERRPSAGVFACVGDSVVRPLAANHGGIQRYTTHRINTNDSAANPPSTSGFASQACCRPSAWSAAATSSVLAAVISSHSGRKRAKRRQPRRCPLASAKVMRPLSQKPSSMPATRPQMLPGAAGMPAAVASTNTAQSSSSCSRPTMR</sequence>
<dbReference type="GO" id="GO:0046933">
    <property type="term" value="F:proton-transporting ATP synthase activity, rotational mechanism"/>
    <property type="evidence" value="ECO:0007669"/>
    <property type="project" value="InterPro"/>
</dbReference>
<evidence type="ECO:0000256" key="4">
    <source>
        <dbReference type="ARBA" id="ARBA00023065"/>
    </source>
</evidence>
<accession>A0AAD4MI01</accession>
<evidence type="ECO:0000256" key="2">
    <source>
        <dbReference type="ARBA" id="ARBA00005712"/>
    </source>
</evidence>
<reference evidence="8" key="1">
    <citation type="submission" date="2022-01" db="EMBL/GenBank/DDBJ databases">
        <title>Genome Sequence Resource for Two Populations of Ditylenchus destructor, the Migratory Endoparasitic Phytonematode.</title>
        <authorList>
            <person name="Zhang H."/>
            <person name="Lin R."/>
            <person name="Xie B."/>
        </authorList>
    </citation>
    <scope>NUCLEOTIDE SEQUENCE</scope>
    <source>
        <strain evidence="8">BazhouSP</strain>
    </source>
</reference>
<dbReference type="Pfam" id="PF02823">
    <property type="entry name" value="ATP-synt_DE_N"/>
    <property type="match status" value="1"/>
</dbReference>
<dbReference type="EMBL" id="JAKKPZ010001011">
    <property type="protein sequence ID" value="KAI1691044.1"/>
    <property type="molecule type" value="Genomic_DNA"/>
</dbReference>
<keyword evidence="9" id="KW-1185">Reference proteome</keyword>
<keyword evidence="3" id="KW-0813">Transport</keyword>
<name>A0AAD4MI01_9BILA</name>
<dbReference type="Gene3D" id="2.60.15.10">
    <property type="entry name" value="F0F1 ATP synthase delta/epsilon subunit, N-terminal"/>
    <property type="match status" value="1"/>
</dbReference>
<evidence type="ECO:0000256" key="5">
    <source>
        <dbReference type="ARBA" id="ARBA00023136"/>
    </source>
</evidence>
<keyword evidence="5" id="KW-0472">Membrane</keyword>
<dbReference type="SUPFAM" id="SSF51344">
    <property type="entry name" value="Epsilon subunit of F1F0-ATP synthase N-terminal domain"/>
    <property type="match status" value="1"/>
</dbReference>
<dbReference type="InterPro" id="IPR036771">
    <property type="entry name" value="ATPsynth_dsu/esu_N"/>
</dbReference>
<feature type="region of interest" description="Disordered" evidence="6">
    <location>
        <begin position="75"/>
        <end position="124"/>
    </location>
</feature>
<evidence type="ECO:0000313" key="9">
    <source>
        <dbReference type="Proteomes" id="UP001201812"/>
    </source>
</evidence>
<dbReference type="InterPro" id="IPR020546">
    <property type="entry name" value="ATP_synth_F1_dsu/esu_N"/>
</dbReference>
<comment type="caution">
    <text evidence="8">The sequence shown here is derived from an EMBL/GenBank/DDBJ whole genome shotgun (WGS) entry which is preliminary data.</text>
</comment>
<evidence type="ECO:0000256" key="3">
    <source>
        <dbReference type="ARBA" id="ARBA00022448"/>
    </source>
</evidence>
<dbReference type="Proteomes" id="UP001201812">
    <property type="component" value="Unassembled WGS sequence"/>
</dbReference>
<feature type="region of interest" description="Disordered" evidence="6">
    <location>
        <begin position="228"/>
        <end position="276"/>
    </location>
</feature>
<organism evidence="8 9">
    <name type="scientific">Ditylenchus destructor</name>
    <dbReference type="NCBI Taxonomy" id="166010"/>
    <lineage>
        <taxon>Eukaryota</taxon>
        <taxon>Metazoa</taxon>
        <taxon>Ecdysozoa</taxon>
        <taxon>Nematoda</taxon>
        <taxon>Chromadorea</taxon>
        <taxon>Rhabditida</taxon>
        <taxon>Tylenchina</taxon>
        <taxon>Tylenchomorpha</taxon>
        <taxon>Sphaerularioidea</taxon>
        <taxon>Anguinidae</taxon>
        <taxon>Anguininae</taxon>
        <taxon>Ditylenchus</taxon>
    </lineage>
</organism>
<dbReference type="AlphaFoldDB" id="A0AAD4MI01"/>
<dbReference type="InterPro" id="IPR001469">
    <property type="entry name" value="ATP_synth_F1_dsu/esu"/>
</dbReference>
<feature type="compositionally biased region" description="Low complexity" evidence="6">
    <location>
        <begin position="256"/>
        <end position="276"/>
    </location>
</feature>
<dbReference type="HAMAP" id="MF_00530">
    <property type="entry name" value="ATP_synth_epsil_bac"/>
    <property type="match status" value="1"/>
</dbReference>
<feature type="domain" description="ATP synthase F1 complex delta/epsilon subunit N-terminal" evidence="7">
    <location>
        <begin position="5"/>
        <end position="70"/>
    </location>
</feature>